<reference evidence="9" key="1">
    <citation type="submission" date="2003-08" db="EMBL/GenBank/DDBJ databases">
        <authorList>
            <person name="Birren B."/>
            <person name="Nusbaum C."/>
            <person name="Abebe A."/>
            <person name="Abouelleil A."/>
            <person name="Adekoya E."/>
            <person name="Ait-zahra M."/>
            <person name="Allen N."/>
            <person name="Allen T."/>
            <person name="An P."/>
            <person name="Anderson M."/>
            <person name="Anderson S."/>
            <person name="Arachchi H."/>
            <person name="Armbruster J."/>
            <person name="Bachantsang P."/>
            <person name="Baldwin J."/>
            <person name="Barry A."/>
            <person name="Bayul T."/>
            <person name="Blitshsteyn B."/>
            <person name="Bloom T."/>
            <person name="Blye J."/>
            <person name="Boguslavskiy L."/>
            <person name="Borowsky M."/>
            <person name="Boukhgalter B."/>
            <person name="Brunache A."/>
            <person name="Butler J."/>
            <person name="Calixte N."/>
            <person name="Calvo S."/>
            <person name="Camarata J."/>
            <person name="Campo K."/>
            <person name="Chang J."/>
            <person name="Cheshatsang Y."/>
            <person name="Citroen M."/>
            <person name="Collymore A."/>
            <person name="Considine T."/>
            <person name="Cook A."/>
            <person name="Cooke P."/>
            <person name="Corum B."/>
            <person name="Cuomo C."/>
            <person name="David R."/>
            <person name="Dawoe T."/>
            <person name="Degray S."/>
            <person name="Dodge S."/>
            <person name="Dooley K."/>
            <person name="Dorje P."/>
            <person name="Dorjee K."/>
            <person name="Dorris L."/>
            <person name="Duffey N."/>
            <person name="Dupes A."/>
            <person name="Elkins T."/>
            <person name="Engels R."/>
            <person name="Erickson J."/>
            <person name="Farina A."/>
            <person name="Faro S."/>
            <person name="Ferreira P."/>
            <person name="Fischer H."/>
            <person name="Fitzgerald M."/>
            <person name="Foley K."/>
            <person name="Gage D."/>
            <person name="Galagan J."/>
            <person name="Gearin G."/>
            <person name="Gnerre S."/>
            <person name="Gnirke A."/>
            <person name="Goyette A."/>
            <person name="Graham J."/>
            <person name="Grandbois E."/>
            <person name="Gyaltsen K."/>
            <person name="Hafez N."/>
            <person name="Hagopian D."/>
            <person name="Hagos B."/>
            <person name="Hall J."/>
            <person name="Hatcher B."/>
            <person name="Heller A."/>
            <person name="Higgins H."/>
            <person name="Honan T."/>
            <person name="Horn A."/>
            <person name="Houde N."/>
            <person name="Hughes L."/>
            <person name="Hulme W."/>
            <person name="Husby E."/>
            <person name="Iliev I."/>
            <person name="Jaffe D."/>
            <person name="Jones C."/>
            <person name="Kamal M."/>
            <person name="Kamat A."/>
            <person name="Kamvysselis M."/>
            <person name="Karlsson E."/>
            <person name="Kells C."/>
            <person name="Kieu A."/>
            <person name="Kisner P."/>
            <person name="Kodira C."/>
            <person name="Kulbokas E."/>
            <person name="Labutti K."/>
            <person name="Lama D."/>
            <person name="Landers T."/>
            <person name="Leger J."/>
            <person name="Levine S."/>
            <person name="Lewis D."/>
            <person name="Lewis T."/>
            <person name="Lindblad-toh K."/>
            <person name="Liu X."/>
            <person name="Lokyitsang T."/>
            <person name="Lokyitsang Y."/>
            <person name="Lucien O."/>
            <person name="Lui A."/>
            <person name="Ma L.J."/>
            <person name="Mabbitt R."/>
            <person name="Macdonald J."/>
            <person name="Maclean C."/>
            <person name="Major J."/>
            <person name="Manning J."/>
            <person name="Marabella R."/>
            <person name="Maru K."/>
            <person name="Matthews C."/>
            <person name="Mauceli E."/>
            <person name="Mccarthy M."/>
            <person name="Mcdonough S."/>
            <person name="Mcghee T."/>
            <person name="Meldrim J."/>
            <person name="Meneus L."/>
            <person name="Mesirov J."/>
            <person name="Mihalev A."/>
            <person name="Mihova T."/>
            <person name="Mikkelsen T."/>
            <person name="Mlenga V."/>
            <person name="Moru K."/>
            <person name="Mozes J."/>
            <person name="Mulrain L."/>
            <person name="Munson G."/>
            <person name="Naylor J."/>
            <person name="Newes C."/>
            <person name="Nguyen C."/>
            <person name="Nguyen N."/>
            <person name="Nguyen T."/>
            <person name="Nicol R."/>
            <person name="Nielsen C."/>
            <person name="Nizzari M."/>
            <person name="Norbu C."/>
            <person name="Norbu N."/>
            <person name="O'donnell P."/>
            <person name="Okoawo O."/>
            <person name="O'leary S."/>
            <person name="Omotosho B."/>
            <person name="O'neill K."/>
            <person name="Osman S."/>
            <person name="Parker S."/>
            <person name="Perrin D."/>
            <person name="Phunkhang P."/>
            <person name="Piqani B."/>
            <person name="Purcell S."/>
            <person name="Rachupka T."/>
            <person name="Ramasamy U."/>
            <person name="Rameau R."/>
            <person name="Ray V."/>
            <person name="Raymond C."/>
            <person name="Retta R."/>
            <person name="Richardson S."/>
            <person name="Rise C."/>
            <person name="Rodriguez J."/>
            <person name="Rogers J."/>
            <person name="Rogov P."/>
            <person name="Rutman M."/>
            <person name="Schupbach R."/>
            <person name="Seaman C."/>
            <person name="Settipalli S."/>
            <person name="Sharpe T."/>
            <person name="Sheridan J."/>
            <person name="Sherpa N."/>
            <person name="Shi J."/>
            <person name="Smirnov S."/>
            <person name="Smith C."/>
            <person name="Sougnez C."/>
            <person name="Spencer B."/>
            <person name="Stalker J."/>
            <person name="Stange-thomann N."/>
            <person name="Stavropoulos S."/>
            <person name="Stetson K."/>
            <person name="Stone C."/>
            <person name="Stone S."/>
            <person name="Stubbs M."/>
            <person name="Talamas J."/>
            <person name="Tchuinga P."/>
            <person name="Tenzing P."/>
            <person name="Tesfaye S."/>
            <person name="Theodore J."/>
            <person name="Thoulutsang Y."/>
            <person name="Topham K."/>
            <person name="Towey S."/>
            <person name="Tsamla T."/>
            <person name="Tsomo N."/>
            <person name="Vallee D."/>
            <person name="Vassiliev H."/>
            <person name="Venkataraman V."/>
            <person name="Vinson J."/>
            <person name="Vo A."/>
            <person name="Wade C."/>
            <person name="Wang S."/>
            <person name="Wangchuk T."/>
            <person name="Wangdi T."/>
            <person name="Whittaker C."/>
            <person name="Wilkinson J."/>
            <person name="Wu Y."/>
            <person name="Wyman D."/>
            <person name="Yadav S."/>
            <person name="Yang S."/>
            <person name="Yang X."/>
            <person name="Yeager S."/>
            <person name="Yee E."/>
            <person name="Young G."/>
            <person name="Zainoun J."/>
            <person name="Zembeck L."/>
            <person name="Zimmer A."/>
            <person name="Zody M."/>
            <person name="Lander E."/>
        </authorList>
    </citation>
    <scope>NUCLEOTIDE SEQUENCE [LARGE SCALE GENOMIC DNA]</scope>
</reference>
<keyword evidence="4 5" id="KW-0539">Nucleus</keyword>
<dbReference type="AlphaFoldDB" id="H2ZC73"/>
<feature type="compositionally biased region" description="Basic residues" evidence="6">
    <location>
        <begin position="529"/>
        <end position="539"/>
    </location>
</feature>
<dbReference type="InParanoid" id="H2ZC73"/>
<feature type="compositionally biased region" description="Polar residues" evidence="6">
    <location>
        <begin position="229"/>
        <end position="247"/>
    </location>
</feature>
<accession>H2ZC73</accession>
<dbReference type="PANTHER" id="PTHR11850">
    <property type="entry name" value="HOMEOBOX PROTEIN TRANSCRIPTION FACTORS"/>
    <property type="match status" value="1"/>
</dbReference>
<dbReference type="SUPFAM" id="SSF46689">
    <property type="entry name" value="Homeodomain-like"/>
    <property type="match status" value="1"/>
</dbReference>
<feature type="region of interest" description="Disordered" evidence="6">
    <location>
        <begin position="460"/>
        <end position="479"/>
    </location>
</feature>
<dbReference type="Pfam" id="PF16493">
    <property type="entry name" value="Meis_PKNOX_N"/>
    <property type="match status" value="1"/>
</dbReference>
<keyword evidence="3 5" id="KW-0371">Homeobox</keyword>
<dbReference type="Ensembl" id="ENSCSAVT00000015363.1">
    <property type="protein sequence ID" value="ENSCSAVP00000015189.1"/>
    <property type="gene ID" value="ENSCSAVG00000008910.1"/>
</dbReference>
<comment type="subcellular location">
    <subcellularLocation>
        <location evidence="5">Nucleus</location>
    </subcellularLocation>
</comment>
<dbReference type="SMART" id="SM00389">
    <property type="entry name" value="HOX"/>
    <property type="match status" value="1"/>
</dbReference>
<feature type="compositionally biased region" description="Low complexity" evidence="6">
    <location>
        <begin position="460"/>
        <end position="473"/>
    </location>
</feature>
<sequence length="559" mass="60487">MAAVTCFDDGMAHFGGMNDLRDMSQATSASGGLYGGDLNRSIPQIGHLPHGPSSMPHFSASTPGSAHPMSSMHASQSSGSSTGMDERLSDSERVNLKGDKDAIYSHPLFPLLALVFEKCELATCTPRDPGVTGSDVCSSDSFNDDIACFAKQIHSENRPLTFDPNNEIDNLMILSIQVLRFHLLELEKVHELCQNFTSRYINCLKGKMPIDLVIEDREGGVPSKLDANEPTSSGSEQSFYNQESASHPTMDPNSMLPGNMGGAPVAIPAQTSHHHHHTPSTHHQHQQSHHHNAESSPTGSTIEGSTYGEGGNEDDSDPGKKPQQKKRGIFPKQATNIMRAWLFQNLTHPYPTEEQKKSLANQTGLTILQVNNWYFFCFRFINARRRIVQPMIDQSNRAVSNAMGPYSPDGQSMGGFLCMDGQPPHMAMRHPGWPSGFQNMPGAADMMAAQHMSMAAANSSFNPTSTMSPSHHPSGLHHQLRAPPSQAMLLPGSHQHHHAAAAAAAMMMPHHAAAVAAAAGHSAVTGMGHHPHHSHHLHHSGQSSMNPADMPSHMLGHTC</sequence>
<name>H2ZC73_CIOSA</name>
<keyword evidence="2 5" id="KW-0238">DNA-binding</keyword>
<dbReference type="HOGENOM" id="CLU_023139_1_1_1"/>
<feature type="DNA-binding region" description="Homeobox" evidence="5">
    <location>
        <begin position="323"/>
        <end position="375"/>
    </location>
</feature>
<feature type="compositionally biased region" description="Basic residues" evidence="6">
    <location>
        <begin position="272"/>
        <end position="290"/>
    </location>
</feature>
<protein>
    <recommendedName>
        <fullName evidence="7">Homeobox domain-containing protein</fullName>
    </recommendedName>
</protein>
<dbReference type="InterPro" id="IPR050224">
    <property type="entry name" value="TALE_homeobox"/>
</dbReference>
<evidence type="ECO:0000313" key="9">
    <source>
        <dbReference type="Proteomes" id="UP000007875"/>
    </source>
</evidence>
<dbReference type="FunCoup" id="H2ZC73">
    <property type="interactions" value="4"/>
</dbReference>
<evidence type="ECO:0000259" key="7">
    <source>
        <dbReference type="PROSITE" id="PS50071"/>
    </source>
</evidence>
<feature type="domain" description="Homeobox" evidence="7">
    <location>
        <begin position="321"/>
        <end position="374"/>
    </location>
</feature>
<dbReference type="OMA" id="MSMGQPS"/>
<keyword evidence="9" id="KW-1185">Reference proteome</keyword>
<evidence type="ECO:0000256" key="5">
    <source>
        <dbReference type="PROSITE-ProRule" id="PRU00108"/>
    </source>
</evidence>
<evidence type="ECO:0000256" key="3">
    <source>
        <dbReference type="ARBA" id="ARBA00023155"/>
    </source>
</evidence>
<feature type="compositionally biased region" description="Low complexity" evidence="6">
    <location>
        <begin position="64"/>
        <end position="81"/>
    </location>
</feature>
<dbReference type="GO" id="GO:0005634">
    <property type="term" value="C:nucleus"/>
    <property type="evidence" value="ECO:0007669"/>
    <property type="project" value="UniProtKB-SubCell"/>
</dbReference>
<feature type="region of interest" description="Disordered" evidence="6">
    <location>
        <begin position="221"/>
        <end position="327"/>
    </location>
</feature>
<evidence type="ECO:0000256" key="2">
    <source>
        <dbReference type="ARBA" id="ARBA00023125"/>
    </source>
</evidence>
<dbReference type="InterPro" id="IPR032453">
    <property type="entry name" value="PKNOX/Meis_N"/>
</dbReference>
<evidence type="ECO:0000313" key="8">
    <source>
        <dbReference type="Ensembl" id="ENSCSAVP00000015189.1"/>
    </source>
</evidence>
<proteinExistence type="inferred from homology"/>
<evidence type="ECO:0000256" key="4">
    <source>
        <dbReference type="ARBA" id="ARBA00023242"/>
    </source>
</evidence>
<feature type="region of interest" description="Disordered" evidence="6">
    <location>
        <begin position="40"/>
        <end position="89"/>
    </location>
</feature>
<dbReference type="GO" id="GO:0006355">
    <property type="term" value="P:regulation of DNA-templated transcription"/>
    <property type="evidence" value="ECO:0007669"/>
    <property type="project" value="InterPro"/>
</dbReference>
<dbReference type="GO" id="GO:0003677">
    <property type="term" value="F:DNA binding"/>
    <property type="evidence" value="ECO:0007669"/>
    <property type="project" value="UniProtKB-UniRule"/>
</dbReference>
<dbReference type="Pfam" id="PF05920">
    <property type="entry name" value="Homeobox_KN"/>
    <property type="match status" value="1"/>
</dbReference>
<feature type="region of interest" description="Disordered" evidence="6">
    <location>
        <begin position="524"/>
        <end position="559"/>
    </location>
</feature>
<evidence type="ECO:0000256" key="1">
    <source>
        <dbReference type="ARBA" id="ARBA00009661"/>
    </source>
</evidence>
<dbReference type="InterPro" id="IPR001356">
    <property type="entry name" value="HD"/>
</dbReference>
<dbReference type="CDD" id="cd00086">
    <property type="entry name" value="homeodomain"/>
    <property type="match status" value="1"/>
</dbReference>
<dbReference type="InterPro" id="IPR008422">
    <property type="entry name" value="KN_HD"/>
</dbReference>
<evidence type="ECO:0000256" key="6">
    <source>
        <dbReference type="SAM" id="MobiDB-lite"/>
    </source>
</evidence>
<dbReference type="Proteomes" id="UP000007875">
    <property type="component" value="Unassembled WGS sequence"/>
</dbReference>
<dbReference type="InterPro" id="IPR009057">
    <property type="entry name" value="Homeodomain-like_sf"/>
</dbReference>
<dbReference type="FunFam" id="1.10.10.60:FF:000004">
    <property type="entry name" value="Meis2 homeobox isoform 2c"/>
    <property type="match status" value="1"/>
</dbReference>
<organism evidence="8 9">
    <name type="scientific">Ciona savignyi</name>
    <name type="common">Pacific transparent sea squirt</name>
    <dbReference type="NCBI Taxonomy" id="51511"/>
    <lineage>
        <taxon>Eukaryota</taxon>
        <taxon>Metazoa</taxon>
        <taxon>Chordata</taxon>
        <taxon>Tunicata</taxon>
        <taxon>Ascidiacea</taxon>
        <taxon>Phlebobranchia</taxon>
        <taxon>Cionidae</taxon>
        <taxon>Ciona</taxon>
    </lineage>
</organism>
<dbReference type="eggNOG" id="KOG0773">
    <property type="taxonomic scope" value="Eukaryota"/>
</dbReference>
<dbReference type="Gene3D" id="1.10.10.60">
    <property type="entry name" value="Homeodomain-like"/>
    <property type="match status" value="1"/>
</dbReference>
<comment type="similarity">
    <text evidence="1">Belongs to the TALE/MEIS homeobox family.</text>
</comment>
<dbReference type="GeneTree" id="ENSGT00940000168996"/>
<dbReference type="PROSITE" id="PS50071">
    <property type="entry name" value="HOMEOBOX_2"/>
    <property type="match status" value="1"/>
</dbReference>
<reference evidence="8" key="2">
    <citation type="submission" date="2025-08" db="UniProtKB">
        <authorList>
            <consortium name="Ensembl"/>
        </authorList>
    </citation>
    <scope>IDENTIFICATION</scope>
</reference>
<feature type="compositionally biased region" description="Polar residues" evidence="6">
    <location>
        <begin position="294"/>
        <end position="304"/>
    </location>
</feature>
<dbReference type="STRING" id="51511.ENSCSAVP00000015189"/>
<reference evidence="8" key="3">
    <citation type="submission" date="2025-09" db="UniProtKB">
        <authorList>
            <consortium name="Ensembl"/>
        </authorList>
    </citation>
    <scope>IDENTIFICATION</scope>
</reference>